<comment type="caution">
    <text evidence="2">The sequence shown here is derived from an EMBL/GenBank/DDBJ whole genome shotgun (WGS) entry which is preliminary data.</text>
</comment>
<sequence length="322" mass="34170">MAQGDVIRRKLGLARDNAARLADPRGTGAEKALPLALARAARDAFALALDCSRMQTGAVSVAEVVERIPERSLICLLEGPGEGLGVMVLSPDLLAGLIEVQTLGKVLPGAALARRPTRTDAAMVAGWLDTALEGLENALLADEDLIWTDGFRYASCLDEARPLGLLLEDAPHRMLLADVDVARGTKQGQLLLVLPAQGRGRKPIGAEEEGKRPPPPPPFEAQLHEQILSAECQLTAVIGRLRLPLGQVMELMPHLILPLGGAGLGHVHLETVEGRVLASGRMGQARGNRALRIQEIREEAQTAPVDLPISEGATVPSLRKAG</sequence>
<dbReference type="InterPro" id="IPR001543">
    <property type="entry name" value="FliN-like_C"/>
</dbReference>
<dbReference type="SUPFAM" id="SSF101801">
    <property type="entry name" value="Surface presentation of antigens (SPOA)"/>
    <property type="match status" value="1"/>
</dbReference>
<name>A0A918WJL2_9RHOB</name>
<dbReference type="PANTHER" id="PTHR30034">
    <property type="entry name" value="FLAGELLAR MOTOR SWITCH PROTEIN FLIM"/>
    <property type="match status" value="1"/>
</dbReference>
<dbReference type="RefSeq" id="WP_229804713.1">
    <property type="nucleotide sequence ID" value="NZ_BMYJ01000006.1"/>
</dbReference>
<evidence type="ECO:0000313" key="3">
    <source>
        <dbReference type="Proteomes" id="UP000638981"/>
    </source>
</evidence>
<gene>
    <name evidence="2" type="ORF">GCM10007315_21440</name>
</gene>
<dbReference type="GO" id="GO:0050918">
    <property type="term" value="P:positive chemotaxis"/>
    <property type="evidence" value="ECO:0007669"/>
    <property type="project" value="TreeGrafter"/>
</dbReference>
<dbReference type="GO" id="GO:0071978">
    <property type="term" value="P:bacterial-type flagellum-dependent swarming motility"/>
    <property type="evidence" value="ECO:0007669"/>
    <property type="project" value="TreeGrafter"/>
</dbReference>
<reference evidence="2" key="2">
    <citation type="submission" date="2020-09" db="EMBL/GenBank/DDBJ databases">
        <authorList>
            <person name="Sun Q."/>
            <person name="Kim S."/>
        </authorList>
    </citation>
    <scope>NUCLEOTIDE SEQUENCE</scope>
    <source>
        <strain evidence="2">KCTC 23310</strain>
    </source>
</reference>
<reference evidence="2" key="1">
    <citation type="journal article" date="2014" name="Int. J. Syst. Evol. Microbiol.">
        <title>Complete genome sequence of Corynebacterium casei LMG S-19264T (=DSM 44701T), isolated from a smear-ripened cheese.</title>
        <authorList>
            <consortium name="US DOE Joint Genome Institute (JGI-PGF)"/>
            <person name="Walter F."/>
            <person name="Albersmeier A."/>
            <person name="Kalinowski J."/>
            <person name="Ruckert C."/>
        </authorList>
    </citation>
    <scope>NUCLEOTIDE SEQUENCE</scope>
    <source>
        <strain evidence="2">KCTC 23310</strain>
    </source>
</reference>
<keyword evidence="3" id="KW-1185">Reference proteome</keyword>
<dbReference type="EMBL" id="BMYJ01000006">
    <property type="protein sequence ID" value="GHC57678.1"/>
    <property type="molecule type" value="Genomic_DNA"/>
</dbReference>
<keyword evidence="2" id="KW-0282">Flagellum</keyword>
<evidence type="ECO:0000313" key="2">
    <source>
        <dbReference type="EMBL" id="GHC57678.1"/>
    </source>
</evidence>
<evidence type="ECO:0000259" key="1">
    <source>
        <dbReference type="Pfam" id="PF01052"/>
    </source>
</evidence>
<dbReference type="PANTHER" id="PTHR30034:SF6">
    <property type="entry name" value="YOP PROTEINS TRANSLOCATION PROTEIN Q"/>
    <property type="match status" value="1"/>
</dbReference>
<keyword evidence="2" id="KW-0966">Cell projection</keyword>
<protein>
    <submittedName>
        <fullName evidence="2">Flagellar switch protein FliM</fullName>
    </submittedName>
</protein>
<dbReference type="Pfam" id="PF01052">
    <property type="entry name" value="FliMN_C"/>
    <property type="match status" value="1"/>
</dbReference>
<dbReference type="InterPro" id="IPR036429">
    <property type="entry name" value="SpoA-like_sf"/>
</dbReference>
<dbReference type="AlphaFoldDB" id="A0A918WJL2"/>
<organism evidence="2 3">
    <name type="scientific">Neogemmobacter tilapiae</name>
    <dbReference type="NCBI Taxonomy" id="875041"/>
    <lineage>
        <taxon>Bacteria</taxon>
        <taxon>Pseudomonadati</taxon>
        <taxon>Pseudomonadota</taxon>
        <taxon>Alphaproteobacteria</taxon>
        <taxon>Rhodobacterales</taxon>
        <taxon>Paracoccaceae</taxon>
        <taxon>Neogemmobacter</taxon>
    </lineage>
</organism>
<dbReference type="Proteomes" id="UP000638981">
    <property type="component" value="Unassembled WGS sequence"/>
</dbReference>
<keyword evidence="2" id="KW-0969">Cilium</keyword>
<accession>A0A918WJL2</accession>
<feature type="domain" description="Flagellar motor switch protein FliN-like C-terminal" evidence="1">
    <location>
        <begin position="225"/>
        <end position="296"/>
    </location>
</feature>
<dbReference type="Gene3D" id="2.30.330.10">
    <property type="entry name" value="SpoA-like"/>
    <property type="match status" value="1"/>
</dbReference>
<proteinExistence type="predicted"/>